<dbReference type="EMBL" id="JAWZYT010000937">
    <property type="protein sequence ID" value="KAK4317241.1"/>
    <property type="molecule type" value="Genomic_DNA"/>
</dbReference>
<dbReference type="Proteomes" id="UP001292094">
    <property type="component" value="Unassembled WGS sequence"/>
</dbReference>
<feature type="region of interest" description="Disordered" evidence="1">
    <location>
        <begin position="1"/>
        <end position="51"/>
    </location>
</feature>
<gene>
    <name evidence="2" type="ORF">Pmani_011656</name>
</gene>
<organism evidence="2 3">
    <name type="scientific">Petrolisthes manimaculis</name>
    <dbReference type="NCBI Taxonomy" id="1843537"/>
    <lineage>
        <taxon>Eukaryota</taxon>
        <taxon>Metazoa</taxon>
        <taxon>Ecdysozoa</taxon>
        <taxon>Arthropoda</taxon>
        <taxon>Crustacea</taxon>
        <taxon>Multicrustacea</taxon>
        <taxon>Malacostraca</taxon>
        <taxon>Eumalacostraca</taxon>
        <taxon>Eucarida</taxon>
        <taxon>Decapoda</taxon>
        <taxon>Pleocyemata</taxon>
        <taxon>Anomura</taxon>
        <taxon>Galatheoidea</taxon>
        <taxon>Porcellanidae</taxon>
        <taxon>Petrolisthes</taxon>
    </lineage>
</organism>
<keyword evidence="3" id="KW-1185">Reference proteome</keyword>
<name>A0AAE1UE90_9EUCA</name>
<proteinExistence type="predicted"/>
<dbReference type="AlphaFoldDB" id="A0AAE1UE90"/>
<accession>A0AAE1UE90</accession>
<feature type="compositionally biased region" description="Basic and acidic residues" evidence="1">
    <location>
        <begin position="20"/>
        <end position="41"/>
    </location>
</feature>
<protein>
    <submittedName>
        <fullName evidence="2">Uncharacterized protein</fullName>
    </submittedName>
</protein>
<evidence type="ECO:0000256" key="1">
    <source>
        <dbReference type="SAM" id="MobiDB-lite"/>
    </source>
</evidence>
<evidence type="ECO:0000313" key="3">
    <source>
        <dbReference type="Proteomes" id="UP001292094"/>
    </source>
</evidence>
<comment type="caution">
    <text evidence="2">The sequence shown here is derived from an EMBL/GenBank/DDBJ whole genome shotgun (WGS) entry which is preliminary data.</text>
</comment>
<evidence type="ECO:0000313" key="2">
    <source>
        <dbReference type="EMBL" id="KAK4317241.1"/>
    </source>
</evidence>
<reference evidence="2" key="1">
    <citation type="submission" date="2023-11" db="EMBL/GenBank/DDBJ databases">
        <title>Genome assemblies of two species of porcelain crab, Petrolisthes cinctipes and Petrolisthes manimaculis (Anomura: Porcellanidae).</title>
        <authorList>
            <person name="Angst P."/>
        </authorList>
    </citation>
    <scope>NUCLEOTIDE SEQUENCE</scope>
    <source>
        <strain evidence="2">PB745_02</strain>
        <tissue evidence="2">Gill</tissue>
    </source>
</reference>
<sequence>MTKSCTFYATSRRRGGKKRLREEGKMQTEEEKSKREEEKTTSGHPQCSIRHSWNTQPDVHCHYIQEAEKAGEHTHNLRNITRVSSLQLLPPSTSASIVGAATAQARALPMKRPATTVGVRVTGPKRRSAKPEKPNADPAGRLVTMTSVVGQGAARIQPLTLINARTP</sequence>